<dbReference type="SMART" id="SM00267">
    <property type="entry name" value="GGDEF"/>
    <property type="match status" value="1"/>
</dbReference>
<evidence type="ECO:0000313" key="6">
    <source>
        <dbReference type="EMBL" id="QJE74280.1"/>
    </source>
</evidence>
<dbReference type="Proteomes" id="UP000501891">
    <property type="component" value="Chromosome"/>
</dbReference>
<dbReference type="PANTHER" id="PTHR45138:SF9">
    <property type="entry name" value="DIGUANYLATE CYCLASE DGCM-RELATED"/>
    <property type="match status" value="1"/>
</dbReference>
<proteinExistence type="predicted"/>
<dbReference type="InterPro" id="IPR029787">
    <property type="entry name" value="Nucleotide_cyclase"/>
</dbReference>
<evidence type="ECO:0000313" key="7">
    <source>
        <dbReference type="Proteomes" id="UP000501891"/>
    </source>
</evidence>
<dbReference type="InterPro" id="IPR021800">
    <property type="entry name" value="DUF3369"/>
</dbReference>
<dbReference type="GO" id="GO:1902201">
    <property type="term" value="P:negative regulation of bacterial-type flagellum-dependent cell motility"/>
    <property type="evidence" value="ECO:0007669"/>
    <property type="project" value="TreeGrafter"/>
</dbReference>
<dbReference type="PROSITE" id="PS50110">
    <property type="entry name" value="RESPONSE_REGULATORY"/>
    <property type="match status" value="1"/>
</dbReference>
<dbReference type="FunFam" id="3.30.70.270:FF:000001">
    <property type="entry name" value="Diguanylate cyclase domain protein"/>
    <property type="match status" value="1"/>
</dbReference>
<evidence type="ECO:0000259" key="5">
    <source>
        <dbReference type="PROSITE" id="PS50887"/>
    </source>
</evidence>
<dbReference type="KEGG" id="acru:HHL28_15405"/>
<reference evidence="6" key="1">
    <citation type="submission" date="2020-04" db="EMBL/GenBank/DDBJ databases">
        <title>A desert anoxygenic phototrophic bacterium fixes CO2 using RubisCO under aerobic conditions.</title>
        <authorList>
            <person name="Tang K."/>
        </authorList>
    </citation>
    <scope>NUCLEOTIDE SEQUENCE [LARGE SCALE GENOMIC DNA]</scope>
    <source>
        <strain evidence="6">MIMtkB3</strain>
    </source>
</reference>
<evidence type="ECO:0000256" key="2">
    <source>
        <dbReference type="ARBA" id="ARBA00034247"/>
    </source>
</evidence>
<dbReference type="Pfam" id="PF11849">
    <property type="entry name" value="DUF3369"/>
    <property type="match status" value="1"/>
</dbReference>
<accession>A0A858R9X2</accession>
<dbReference type="AlphaFoldDB" id="A0A858R9X2"/>
<dbReference type="Gene3D" id="3.40.50.2300">
    <property type="match status" value="1"/>
</dbReference>
<evidence type="ECO:0000256" key="3">
    <source>
        <dbReference type="PROSITE-ProRule" id="PRU00169"/>
    </source>
</evidence>
<protein>
    <recommendedName>
        <fullName evidence="1">diguanylate cyclase</fullName>
        <ecNumber evidence="1">2.7.7.65</ecNumber>
    </recommendedName>
</protein>
<feature type="modified residue" description="4-aspartylphosphate" evidence="3">
    <location>
        <position position="88"/>
    </location>
</feature>
<dbReference type="InterPro" id="IPR000160">
    <property type="entry name" value="GGDEF_dom"/>
</dbReference>
<dbReference type="GO" id="GO:0005886">
    <property type="term" value="C:plasma membrane"/>
    <property type="evidence" value="ECO:0007669"/>
    <property type="project" value="TreeGrafter"/>
</dbReference>
<sequence>MADDSFLFAADGTLKGVPTTVAESVRPAGPPWRVLVVDDDEEVHSVTRYALRKVSFRDRPLELVSAHSAAEAEAVLRARPDMALVLLDVVMETEDAGLRLVRTIRDELKNHAVRIILRTGQPGQAPEERVIVDYDINDYKAKTELTAQKLFTTVIAALRSFADITAIEANRRGLRQIIQAPDLRLEDTSLPGFAAVALAQMEALLEGPIRGLVCTPRGAAAAGAAPAFDVLASSGCPGAPAGQPDGTASLAWGIGPAGPADDPQAWAALVEVLQTGQSRFGPDWAALRVPVTGAPDLLAWVACERRLTPIDRNLLEVMAARMSASAGNILLYGRLRQANAELRAITQTLEARVAERTRELIEANTKLERLASIDSLTGILNRRRFMELATAERDRAARYGRTFSVLLLDLDHFKNVNDSHGHAAGDTAIRQAAELTARALRTTDTLARYGGEELVALLPETDLASAHLVAERVRALIGATPVAHDALAIPLTASLGVAEWAGPEETLAGLLNRADQALYAAKQLGRNRVEMAVRVVAA</sequence>
<name>A0A858R9X2_9PROT</name>
<evidence type="ECO:0000259" key="4">
    <source>
        <dbReference type="PROSITE" id="PS50110"/>
    </source>
</evidence>
<dbReference type="CDD" id="cd01949">
    <property type="entry name" value="GGDEF"/>
    <property type="match status" value="1"/>
</dbReference>
<dbReference type="EMBL" id="CP051775">
    <property type="protein sequence ID" value="QJE74280.1"/>
    <property type="molecule type" value="Genomic_DNA"/>
</dbReference>
<organism evidence="6 7">
    <name type="scientific">Aerophototrophica crusticola</name>
    <dbReference type="NCBI Taxonomy" id="1709002"/>
    <lineage>
        <taxon>Bacteria</taxon>
        <taxon>Pseudomonadati</taxon>
        <taxon>Pseudomonadota</taxon>
        <taxon>Alphaproteobacteria</taxon>
        <taxon>Rhodospirillales</taxon>
        <taxon>Rhodospirillaceae</taxon>
        <taxon>Aerophototrophica</taxon>
    </lineage>
</organism>
<dbReference type="InterPro" id="IPR001789">
    <property type="entry name" value="Sig_transdc_resp-reg_receiver"/>
</dbReference>
<dbReference type="NCBIfam" id="TIGR00254">
    <property type="entry name" value="GGDEF"/>
    <property type="match status" value="1"/>
</dbReference>
<dbReference type="SUPFAM" id="SSF55073">
    <property type="entry name" value="Nucleotide cyclase"/>
    <property type="match status" value="1"/>
</dbReference>
<feature type="domain" description="GGDEF" evidence="5">
    <location>
        <begin position="401"/>
        <end position="534"/>
    </location>
</feature>
<dbReference type="InterPro" id="IPR043128">
    <property type="entry name" value="Rev_trsase/Diguanyl_cyclase"/>
</dbReference>
<dbReference type="PROSITE" id="PS50887">
    <property type="entry name" value="GGDEF"/>
    <property type="match status" value="1"/>
</dbReference>
<dbReference type="EC" id="2.7.7.65" evidence="1"/>
<gene>
    <name evidence="6" type="ORF">HHL28_15405</name>
</gene>
<comment type="catalytic activity">
    <reaction evidence="2">
        <text>2 GTP = 3',3'-c-di-GMP + 2 diphosphate</text>
        <dbReference type="Rhea" id="RHEA:24898"/>
        <dbReference type="ChEBI" id="CHEBI:33019"/>
        <dbReference type="ChEBI" id="CHEBI:37565"/>
        <dbReference type="ChEBI" id="CHEBI:58805"/>
        <dbReference type="EC" id="2.7.7.65"/>
    </reaction>
</comment>
<dbReference type="Pfam" id="PF00990">
    <property type="entry name" value="GGDEF"/>
    <property type="match status" value="1"/>
</dbReference>
<feature type="domain" description="Response regulatory" evidence="4">
    <location>
        <begin position="33"/>
        <end position="157"/>
    </location>
</feature>
<dbReference type="GO" id="GO:0052621">
    <property type="term" value="F:diguanylate cyclase activity"/>
    <property type="evidence" value="ECO:0007669"/>
    <property type="project" value="UniProtKB-EC"/>
</dbReference>
<evidence type="ECO:0000256" key="1">
    <source>
        <dbReference type="ARBA" id="ARBA00012528"/>
    </source>
</evidence>
<keyword evidence="3" id="KW-0597">Phosphoprotein</keyword>
<keyword evidence="7" id="KW-1185">Reference proteome</keyword>
<dbReference type="GO" id="GO:0043709">
    <property type="term" value="P:cell adhesion involved in single-species biofilm formation"/>
    <property type="evidence" value="ECO:0007669"/>
    <property type="project" value="TreeGrafter"/>
</dbReference>
<dbReference type="PANTHER" id="PTHR45138">
    <property type="entry name" value="REGULATORY COMPONENTS OF SENSORY TRANSDUCTION SYSTEM"/>
    <property type="match status" value="1"/>
</dbReference>
<dbReference type="InterPro" id="IPR011006">
    <property type="entry name" value="CheY-like_superfamily"/>
</dbReference>
<dbReference type="InterPro" id="IPR050469">
    <property type="entry name" value="Diguanylate_Cyclase"/>
</dbReference>
<dbReference type="SUPFAM" id="SSF52172">
    <property type="entry name" value="CheY-like"/>
    <property type="match status" value="1"/>
</dbReference>
<dbReference type="GO" id="GO:0000160">
    <property type="term" value="P:phosphorelay signal transduction system"/>
    <property type="evidence" value="ECO:0007669"/>
    <property type="project" value="InterPro"/>
</dbReference>
<dbReference type="Gene3D" id="3.30.70.270">
    <property type="match status" value="1"/>
</dbReference>